<proteinExistence type="predicted"/>
<name>A0A9P6CLA2_9AGAR</name>
<evidence type="ECO:0000313" key="1">
    <source>
        <dbReference type="EMBL" id="KAF9470901.1"/>
    </source>
</evidence>
<accession>A0A9P6CLA2</accession>
<dbReference type="AlphaFoldDB" id="A0A9P6CLA2"/>
<organism evidence="1 2">
    <name type="scientific">Pholiota conissans</name>
    <dbReference type="NCBI Taxonomy" id="109636"/>
    <lineage>
        <taxon>Eukaryota</taxon>
        <taxon>Fungi</taxon>
        <taxon>Dikarya</taxon>
        <taxon>Basidiomycota</taxon>
        <taxon>Agaricomycotina</taxon>
        <taxon>Agaricomycetes</taxon>
        <taxon>Agaricomycetidae</taxon>
        <taxon>Agaricales</taxon>
        <taxon>Agaricineae</taxon>
        <taxon>Strophariaceae</taxon>
        <taxon>Pholiota</taxon>
    </lineage>
</organism>
<comment type="caution">
    <text evidence="1">The sequence shown here is derived from an EMBL/GenBank/DDBJ whole genome shotgun (WGS) entry which is preliminary data.</text>
</comment>
<evidence type="ECO:0000313" key="2">
    <source>
        <dbReference type="Proteomes" id="UP000807469"/>
    </source>
</evidence>
<gene>
    <name evidence="1" type="ORF">BDN70DRAFT_939345</name>
</gene>
<protein>
    <submittedName>
        <fullName evidence="1">Uncharacterized protein</fullName>
    </submittedName>
</protein>
<reference evidence="1" key="1">
    <citation type="submission" date="2020-11" db="EMBL/GenBank/DDBJ databases">
        <authorList>
            <consortium name="DOE Joint Genome Institute"/>
            <person name="Ahrendt S."/>
            <person name="Riley R."/>
            <person name="Andreopoulos W."/>
            <person name="Labutti K."/>
            <person name="Pangilinan J."/>
            <person name="Ruiz-Duenas F.J."/>
            <person name="Barrasa J.M."/>
            <person name="Sanchez-Garcia M."/>
            <person name="Camarero S."/>
            <person name="Miyauchi S."/>
            <person name="Serrano A."/>
            <person name="Linde D."/>
            <person name="Babiker R."/>
            <person name="Drula E."/>
            <person name="Ayuso-Fernandez I."/>
            <person name="Pacheco R."/>
            <person name="Padilla G."/>
            <person name="Ferreira P."/>
            <person name="Barriuso J."/>
            <person name="Kellner H."/>
            <person name="Castanera R."/>
            <person name="Alfaro M."/>
            <person name="Ramirez L."/>
            <person name="Pisabarro A.G."/>
            <person name="Kuo A."/>
            <person name="Tritt A."/>
            <person name="Lipzen A."/>
            <person name="He G."/>
            <person name="Yan M."/>
            <person name="Ng V."/>
            <person name="Cullen D."/>
            <person name="Martin F."/>
            <person name="Rosso M.-N."/>
            <person name="Henrissat B."/>
            <person name="Hibbett D."/>
            <person name="Martinez A.T."/>
            <person name="Grigoriev I.V."/>
        </authorList>
    </citation>
    <scope>NUCLEOTIDE SEQUENCE</scope>
    <source>
        <strain evidence="1">CIRM-BRFM 674</strain>
    </source>
</reference>
<sequence>MTHDECSITRTSRSRSLHRAISVHSPNVFVLVLIDSDDCTGRVLTTLLPLLALDEPLSDNVAPCLQHAIFFIYQAFIQCSLHPLIRASTLGILSILFHTFLCVLTRSSSHPPYSHCLPYDFQRPAVSSLSLTQVYRVLTAHILSKFRHFTMPRHGAVLYNGAKSSVLPIVMPNFDAPRLDWGLYCDDDFSEHHSCRIEGWIASNAIRESRNHRICALTTLYMSRGADSLRLSF</sequence>
<dbReference type="Proteomes" id="UP000807469">
    <property type="component" value="Unassembled WGS sequence"/>
</dbReference>
<keyword evidence="2" id="KW-1185">Reference proteome</keyword>
<dbReference type="EMBL" id="MU155814">
    <property type="protein sequence ID" value="KAF9470901.1"/>
    <property type="molecule type" value="Genomic_DNA"/>
</dbReference>